<feature type="transmembrane region" description="Helical" evidence="13">
    <location>
        <begin position="98"/>
        <end position="122"/>
    </location>
</feature>
<dbReference type="Gene3D" id="3.40.50.300">
    <property type="entry name" value="P-loop containing nucleotide triphosphate hydrolases"/>
    <property type="match status" value="2"/>
</dbReference>
<keyword evidence="9 13" id="KW-1133">Transmembrane helix</keyword>
<dbReference type="PANTHER" id="PTHR43394">
    <property type="entry name" value="ATP-DEPENDENT PERMEASE MDL1, MITOCHONDRIAL"/>
    <property type="match status" value="1"/>
</dbReference>
<dbReference type="InterPro" id="IPR027417">
    <property type="entry name" value="P-loop_NTPase"/>
</dbReference>
<evidence type="ECO:0000256" key="11">
    <source>
        <dbReference type="ARBA" id="ARBA00023180"/>
    </source>
</evidence>
<evidence type="ECO:0000256" key="8">
    <source>
        <dbReference type="ARBA" id="ARBA00022840"/>
    </source>
</evidence>
<feature type="transmembrane region" description="Helical" evidence="13">
    <location>
        <begin position="268"/>
        <end position="292"/>
    </location>
</feature>
<dbReference type="GO" id="GO:0090374">
    <property type="term" value="P:oligopeptide export from mitochondrion"/>
    <property type="evidence" value="ECO:0007669"/>
    <property type="project" value="TreeGrafter"/>
</dbReference>
<feature type="region of interest" description="Disordered" evidence="12">
    <location>
        <begin position="635"/>
        <end position="674"/>
    </location>
</feature>
<feature type="domain" description="ABC transporter" evidence="14">
    <location>
        <begin position="1018"/>
        <end position="1265"/>
    </location>
</feature>
<dbReference type="InterPro" id="IPR003439">
    <property type="entry name" value="ABC_transporter-like_ATP-bd"/>
</dbReference>
<keyword evidence="17" id="KW-1185">Reference proteome</keyword>
<dbReference type="PROSITE" id="PS00211">
    <property type="entry name" value="ABC_TRANSPORTER_1"/>
    <property type="match status" value="2"/>
</dbReference>
<dbReference type="GeneID" id="81364770"/>
<feature type="domain" description="ABC transmembrane type-1" evidence="15">
    <location>
        <begin position="693"/>
        <end position="980"/>
    </location>
</feature>
<feature type="domain" description="ABC transporter" evidence="14">
    <location>
        <begin position="366"/>
        <end position="621"/>
    </location>
</feature>
<dbReference type="InterPro" id="IPR036640">
    <property type="entry name" value="ABC1_TM_sf"/>
</dbReference>
<evidence type="ECO:0000313" key="17">
    <source>
        <dbReference type="Proteomes" id="UP001147747"/>
    </source>
</evidence>
<dbReference type="SMART" id="SM00382">
    <property type="entry name" value="AAA"/>
    <property type="match status" value="2"/>
</dbReference>
<dbReference type="EMBL" id="JAPZBU010000003">
    <property type="protein sequence ID" value="KAJ5414526.1"/>
    <property type="molecule type" value="Genomic_DNA"/>
</dbReference>
<feature type="transmembrane region" description="Helical" evidence="13">
    <location>
        <begin position="304"/>
        <end position="331"/>
    </location>
</feature>
<comment type="subcellular location">
    <subcellularLocation>
        <location evidence="1">Cell membrane</location>
        <topology evidence="1">Multi-pass membrane protein</topology>
    </subcellularLocation>
</comment>
<evidence type="ECO:0000256" key="1">
    <source>
        <dbReference type="ARBA" id="ARBA00004651"/>
    </source>
</evidence>
<evidence type="ECO:0000256" key="3">
    <source>
        <dbReference type="ARBA" id="ARBA00022448"/>
    </source>
</evidence>
<evidence type="ECO:0000256" key="7">
    <source>
        <dbReference type="ARBA" id="ARBA00022741"/>
    </source>
</evidence>
<dbReference type="PROSITE" id="PS50893">
    <property type="entry name" value="ABC_TRANSPORTER_2"/>
    <property type="match status" value="2"/>
</dbReference>
<evidence type="ECO:0000256" key="9">
    <source>
        <dbReference type="ARBA" id="ARBA00022989"/>
    </source>
</evidence>
<protein>
    <recommendedName>
        <fullName evidence="18">ABC multidrug transporter</fullName>
    </recommendedName>
</protein>
<dbReference type="CDD" id="cd18577">
    <property type="entry name" value="ABC_6TM_Pgp_ABCB1_D1_like"/>
    <property type="match status" value="1"/>
</dbReference>
<feature type="transmembrane region" description="Helical" evidence="13">
    <location>
        <begin position="154"/>
        <end position="181"/>
    </location>
</feature>
<feature type="transmembrane region" description="Helical" evidence="13">
    <location>
        <begin position="807"/>
        <end position="830"/>
    </location>
</feature>
<dbReference type="InterPro" id="IPR017871">
    <property type="entry name" value="ABC_transporter-like_CS"/>
</dbReference>
<evidence type="ECO:0000259" key="14">
    <source>
        <dbReference type="PROSITE" id="PS50893"/>
    </source>
</evidence>
<evidence type="ECO:0000256" key="13">
    <source>
        <dbReference type="SAM" id="Phobius"/>
    </source>
</evidence>
<dbReference type="RefSeq" id="XP_056494372.1">
    <property type="nucleotide sequence ID" value="XM_056625790.1"/>
</dbReference>
<dbReference type="InterPro" id="IPR039421">
    <property type="entry name" value="Type_1_exporter"/>
</dbReference>
<dbReference type="PANTHER" id="PTHR43394:SF18">
    <property type="entry name" value="ABC TRANSPORTER B FAMILY MEMBER 11-LIKE"/>
    <property type="match status" value="1"/>
</dbReference>
<feature type="transmembrane region" description="Helical" evidence="13">
    <location>
        <begin position="733"/>
        <end position="752"/>
    </location>
</feature>
<feature type="transmembrane region" description="Helical" evidence="13">
    <location>
        <begin position="915"/>
        <end position="939"/>
    </location>
</feature>
<sequence length="1270" mass="139374">MFNLDRSELGLHSPSADVSPDIFSYLTQVIFWEYTCVNHGVFFPRSELDEKHSENTDPAEAIETGQADVEAEKAEPDKGPSLGNYLRILSYGARNGGIVAIVLGLVCAMGSGVALPLMNIVFGNQVGNFNQYFTPGSSLNEETFKASVNRNSLYIVYLFIGKFALTYVSMSLALLVSAYAIAFRYSWALTLVVSSAILFVVLGFSLTIPFIVKAQYGVDQADQKHASIAADVFASIRTVLSLNAEAPLIAKHSAWIDEARRRGSRMSVVTGIHLGLLFFAMYVSFGLAFWFGLKLYREGHIGSINVVITVFFSVLLVVTILGSIASPIIIIGKAISASRPFFDIIDSQKPVQTGLRDPDVSSRTDITFDGVTFAYPTRPNTKVLRDFHACFQRGKTTALVGPSGSGKSTIVGLIERWYELSDSSHTDAQAVEGEIRVGGSNINDLDLKWWRSQIGLVQQEPVLFNDTIFNNVAFGLLDSQRENESEAVKVDLVTTACKESFADDFIQYLPLGYSTLVGEGGITLSGGQRQRIAIARSVVRRPPILILDEATSSIDVHGERIVQAALDRVSKDQTTIIIAHRLSTVRRADHIIVMKDGLNVEAGSHLDLLAKGGVYQSLVNAQKLMSQTISESVVDEEEDMQLPQVADGNPSDTIIRSDDSSRSNNEFQSQDKGSSNGFLRILKQQRVQWPLYLLTLVGVLGAASGFALQSWLFAQLVQTFQFSGQKLVNAANFWALMFFILALAMAAFYFTIGVGSNTISVNVASTYRKEYFLNMMAQRVAWFDRDENTSGALISRLSTDPKQLQELFGISGAFPLVSIFSVIGCIAISFSFGPKLAAVAFCAGTPFMFLGAFARIRYEMKFEAINAEVYAESSRFASEAIRAFRTVTSLTIEDFILKRYSEQVTTQRRRAMRKAWYATLMFAFADSFELCSMALTFWYGGQLLASREYNVVTFFVVYVAIIQGGQSAGQFLSFGPNIAQATASGNRILSLKSESNGCVQSSHAVPLPSIREKVRADIQFKDVSFQYPSRDVPTFTGLNLNIRSGQFVAFVGPSGCGKSTIISLIERFYDATQGTVLLGGRDIHSIELSSYRNVLSLVSQEPKLFDGSIRDNLLLGLADTNENTESQMVQACQDAEIDDFITSLPEGYSTQLGVNAQAALSGGQKQRICIARALISKPRVLLLDEATSSLDSQSESLIREAMERLAAKRDMTIIAVAHRLATIQKADTIFVFGQETAGQGTKVVEKGTHTELLQNRGAYWEMCQAQALDQ</sequence>
<dbReference type="PROSITE" id="PS50929">
    <property type="entry name" value="ABC_TM1F"/>
    <property type="match status" value="2"/>
</dbReference>
<dbReference type="GO" id="GO:0015421">
    <property type="term" value="F:ABC-type oligopeptide transporter activity"/>
    <property type="evidence" value="ECO:0007669"/>
    <property type="project" value="TreeGrafter"/>
</dbReference>
<dbReference type="GO" id="GO:0005743">
    <property type="term" value="C:mitochondrial inner membrane"/>
    <property type="evidence" value="ECO:0007669"/>
    <property type="project" value="TreeGrafter"/>
</dbReference>
<keyword evidence="11" id="KW-0325">Glycoprotein</keyword>
<feature type="transmembrane region" description="Helical" evidence="13">
    <location>
        <begin position="689"/>
        <end position="713"/>
    </location>
</feature>
<evidence type="ECO:0000256" key="10">
    <source>
        <dbReference type="ARBA" id="ARBA00023136"/>
    </source>
</evidence>
<proteinExistence type="inferred from homology"/>
<dbReference type="FunFam" id="1.20.1560.10:FF:000057">
    <property type="entry name" value="ABC multidrug transporter SitT"/>
    <property type="match status" value="1"/>
</dbReference>
<feature type="transmembrane region" description="Helical" evidence="13">
    <location>
        <begin position="187"/>
        <end position="212"/>
    </location>
</feature>
<reference evidence="16" key="1">
    <citation type="submission" date="2022-12" db="EMBL/GenBank/DDBJ databases">
        <authorList>
            <person name="Petersen C."/>
        </authorList>
    </citation>
    <scope>NUCLEOTIDE SEQUENCE</scope>
    <source>
        <strain evidence="16">IBT 29677</strain>
    </source>
</reference>
<evidence type="ECO:0000256" key="6">
    <source>
        <dbReference type="ARBA" id="ARBA00022737"/>
    </source>
</evidence>
<evidence type="ECO:0008006" key="18">
    <source>
        <dbReference type="Google" id="ProtNLM"/>
    </source>
</evidence>
<dbReference type="SUPFAM" id="SSF52540">
    <property type="entry name" value="P-loop containing nucleoside triphosphate hydrolases"/>
    <property type="match status" value="2"/>
</dbReference>
<evidence type="ECO:0000256" key="5">
    <source>
        <dbReference type="ARBA" id="ARBA00022692"/>
    </source>
</evidence>
<dbReference type="AlphaFoldDB" id="A0A9X0BER3"/>
<name>A0A9X0BER3_9EURO</name>
<dbReference type="CDD" id="cd18578">
    <property type="entry name" value="ABC_6TM_Pgp_ABCB1_D2_like"/>
    <property type="match status" value="1"/>
</dbReference>
<evidence type="ECO:0000259" key="15">
    <source>
        <dbReference type="PROSITE" id="PS50929"/>
    </source>
</evidence>
<keyword evidence="6" id="KW-0677">Repeat</keyword>
<organism evidence="16 17">
    <name type="scientific">Penicillium cosmopolitanum</name>
    <dbReference type="NCBI Taxonomy" id="1131564"/>
    <lineage>
        <taxon>Eukaryota</taxon>
        <taxon>Fungi</taxon>
        <taxon>Dikarya</taxon>
        <taxon>Ascomycota</taxon>
        <taxon>Pezizomycotina</taxon>
        <taxon>Eurotiomycetes</taxon>
        <taxon>Eurotiomycetidae</taxon>
        <taxon>Eurotiales</taxon>
        <taxon>Aspergillaceae</taxon>
        <taxon>Penicillium</taxon>
    </lineage>
</organism>
<keyword evidence="8" id="KW-0067">ATP-binding</keyword>
<dbReference type="Proteomes" id="UP001147747">
    <property type="component" value="Unassembled WGS sequence"/>
</dbReference>
<comment type="similarity">
    <text evidence="2">Belongs to the ABC transporter superfamily. ABCB family. Multidrug resistance exporter (TC 3.A.1.201) subfamily.</text>
</comment>
<feature type="domain" description="ABC transmembrane type-1" evidence="15">
    <location>
        <begin position="165"/>
        <end position="333"/>
    </location>
</feature>
<dbReference type="FunFam" id="3.40.50.300:FF:001530">
    <property type="entry name" value="ABC multidrug transporter (Eurofung)"/>
    <property type="match status" value="1"/>
</dbReference>
<dbReference type="InterPro" id="IPR003593">
    <property type="entry name" value="AAA+_ATPase"/>
</dbReference>
<dbReference type="Pfam" id="PF00005">
    <property type="entry name" value="ABC_tran"/>
    <property type="match status" value="2"/>
</dbReference>
<dbReference type="InterPro" id="IPR011527">
    <property type="entry name" value="ABC1_TM_dom"/>
</dbReference>
<accession>A0A9X0BER3</accession>
<evidence type="ECO:0000256" key="2">
    <source>
        <dbReference type="ARBA" id="ARBA00007577"/>
    </source>
</evidence>
<dbReference type="SUPFAM" id="SSF90123">
    <property type="entry name" value="ABC transporter transmembrane region"/>
    <property type="match status" value="2"/>
</dbReference>
<dbReference type="FunFam" id="3.40.50.300:FF:000913">
    <property type="entry name" value="ABC multidrug transporter SitT"/>
    <property type="match status" value="1"/>
</dbReference>
<keyword evidence="3" id="KW-0813">Transport</keyword>
<evidence type="ECO:0000256" key="4">
    <source>
        <dbReference type="ARBA" id="ARBA00022475"/>
    </source>
</evidence>
<dbReference type="GO" id="GO:0005524">
    <property type="term" value="F:ATP binding"/>
    <property type="evidence" value="ECO:0007669"/>
    <property type="project" value="UniProtKB-KW"/>
</dbReference>
<keyword evidence="10 13" id="KW-0472">Membrane</keyword>
<dbReference type="GO" id="GO:0005886">
    <property type="term" value="C:plasma membrane"/>
    <property type="evidence" value="ECO:0007669"/>
    <property type="project" value="UniProtKB-SubCell"/>
</dbReference>
<keyword evidence="7" id="KW-0547">Nucleotide-binding</keyword>
<keyword evidence="5 13" id="KW-0812">Transmembrane</keyword>
<keyword evidence="4" id="KW-1003">Cell membrane</keyword>
<gene>
    <name evidence="16" type="ORF">N7509_001153</name>
</gene>
<dbReference type="Pfam" id="PF00664">
    <property type="entry name" value="ABC_membrane"/>
    <property type="match status" value="2"/>
</dbReference>
<comment type="caution">
    <text evidence="16">The sequence shown here is derived from an EMBL/GenBank/DDBJ whole genome shotgun (WGS) entry which is preliminary data.</text>
</comment>
<dbReference type="OrthoDB" id="6500128at2759"/>
<dbReference type="Gene3D" id="1.20.1560.10">
    <property type="entry name" value="ABC transporter type 1, transmembrane domain"/>
    <property type="match status" value="1"/>
</dbReference>
<reference evidence="16" key="2">
    <citation type="journal article" date="2023" name="IMA Fungus">
        <title>Comparative genomic study of the Penicillium genus elucidates a diverse pangenome and 15 lateral gene transfer events.</title>
        <authorList>
            <person name="Petersen C."/>
            <person name="Sorensen T."/>
            <person name="Nielsen M.R."/>
            <person name="Sondergaard T.E."/>
            <person name="Sorensen J.L."/>
            <person name="Fitzpatrick D.A."/>
            <person name="Frisvad J.C."/>
            <person name="Nielsen K.L."/>
        </authorList>
    </citation>
    <scope>NUCLEOTIDE SEQUENCE</scope>
    <source>
        <strain evidence="16">IBT 29677</strain>
    </source>
</reference>
<evidence type="ECO:0000256" key="12">
    <source>
        <dbReference type="SAM" id="MobiDB-lite"/>
    </source>
</evidence>
<evidence type="ECO:0000313" key="16">
    <source>
        <dbReference type="EMBL" id="KAJ5414526.1"/>
    </source>
</evidence>
<dbReference type="GO" id="GO:0016887">
    <property type="term" value="F:ATP hydrolysis activity"/>
    <property type="evidence" value="ECO:0007669"/>
    <property type="project" value="InterPro"/>
</dbReference>
<feature type="transmembrane region" description="Helical" evidence="13">
    <location>
        <begin position="836"/>
        <end position="854"/>
    </location>
</feature>